<dbReference type="GeneTree" id="ENSGT00990000210270"/>
<evidence type="ECO:0000256" key="3">
    <source>
        <dbReference type="SAM" id="MobiDB-lite"/>
    </source>
</evidence>
<reference evidence="4" key="1">
    <citation type="submission" date="2025-08" db="UniProtKB">
        <authorList>
            <consortium name="Ensembl"/>
        </authorList>
    </citation>
    <scope>IDENTIFICATION</scope>
</reference>
<dbReference type="Proteomes" id="UP000694388">
    <property type="component" value="Unplaced"/>
</dbReference>
<dbReference type="OMA" id="DKMSHYG"/>
<evidence type="ECO:0000313" key="5">
    <source>
        <dbReference type="Proteomes" id="UP000694388"/>
    </source>
</evidence>
<dbReference type="GO" id="GO:0019901">
    <property type="term" value="F:protein kinase binding"/>
    <property type="evidence" value="ECO:0007669"/>
    <property type="project" value="TreeGrafter"/>
</dbReference>
<evidence type="ECO:0000256" key="2">
    <source>
        <dbReference type="ARBA" id="ARBA00023013"/>
    </source>
</evidence>
<accession>A0A8C4R1E5</accession>
<protein>
    <submittedName>
        <fullName evidence="4">Uncharacterized protein</fullName>
    </submittedName>
</protein>
<evidence type="ECO:0000256" key="1">
    <source>
        <dbReference type="ARBA" id="ARBA00009996"/>
    </source>
</evidence>
<dbReference type="PANTHER" id="PTHR31007">
    <property type="entry name" value="CALCIUM/CALMODULIN-DEPENDENT PROTEIN KINASE II INHIBITOR 2"/>
    <property type="match status" value="1"/>
</dbReference>
<dbReference type="GO" id="GO:0008427">
    <property type="term" value="F:calcium-dependent protein kinase inhibitor activity"/>
    <property type="evidence" value="ECO:0007669"/>
    <property type="project" value="TreeGrafter"/>
</dbReference>
<proteinExistence type="inferred from homology"/>
<comment type="similarity">
    <text evidence="1">Belongs to the CAMK2N family.</text>
</comment>
<keyword evidence="5" id="KW-1185">Reference proteome</keyword>
<evidence type="ECO:0000313" key="4">
    <source>
        <dbReference type="Ensembl" id="ENSEBUP00000022932.1"/>
    </source>
</evidence>
<feature type="compositionally biased region" description="Gly residues" evidence="3">
    <location>
        <begin position="37"/>
        <end position="48"/>
    </location>
</feature>
<feature type="region of interest" description="Disordered" evidence="3">
    <location>
        <begin position="37"/>
        <end position="60"/>
    </location>
</feature>
<dbReference type="AlphaFoldDB" id="A0A8C4R1E5"/>
<name>A0A8C4R1E5_EPTBU</name>
<dbReference type="InterPro" id="IPR026779">
    <property type="entry name" value="Camk2n"/>
</dbReference>
<organism evidence="4 5">
    <name type="scientific">Eptatretus burgeri</name>
    <name type="common">Inshore hagfish</name>
    <dbReference type="NCBI Taxonomy" id="7764"/>
    <lineage>
        <taxon>Eukaryota</taxon>
        <taxon>Metazoa</taxon>
        <taxon>Chordata</taxon>
        <taxon>Craniata</taxon>
        <taxon>Vertebrata</taxon>
        <taxon>Cyclostomata</taxon>
        <taxon>Myxini</taxon>
        <taxon>Myxiniformes</taxon>
        <taxon>Myxinidae</taxon>
        <taxon>Eptatretinae</taxon>
        <taxon>Eptatretus</taxon>
    </lineage>
</organism>
<reference evidence="4" key="2">
    <citation type="submission" date="2025-09" db="UniProtKB">
        <authorList>
            <consortium name="Ensembl"/>
        </authorList>
    </citation>
    <scope>IDENTIFICATION</scope>
</reference>
<dbReference type="Pfam" id="PF15170">
    <property type="entry name" value="CaM-KIIN"/>
    <property type="match status" value="1"/>
</dbReference>
<keyword evidence="2" id="KW-0649">Protein kinase inhibitor</keyword>
<sequence>MSEVMPYTDEKIGHFGDSEDVEQLAFTCRLQGGDGFFNGNGGGGGGSTGQAKRPPKLGQIGRSQRGEDVIVKNIIST</sequence>
<dbReference type="PANTHER" id="PTHR31007:SF3">
    <property type="entry name" value="CALCIUM_CALMODULIN-DEPENDENT PROTEIN KINASE II INHIBITOR 1"/>
    <property type="match status" value="1"/>
</dbReference>
<dbReference type="Ensembl" id="ENSEBUT00000023508.1">
    <property type="protein sequence ID" value="ENSEBUP00000022932.1"/>
    <property type="gene ID" value="ENSEBUG00000014134.1"/>
</dbReference>